<evidence type="ECO:0000256" key="3">
    <source>
        <dbReference type="ARBA" id="ARBA00012737"/>
    </source>
</evidence>
<dbReference type="AlphaFoldDB" id="A0A2U2AHB0"/>
<dbReference type="InterPro" id="IPR029055">
    <property type="entry name" value="Ntn_hydrolases_N"/>
</dbReference>
<evidence type="ECO:0000256" key="2">
    <source>
        <dbReference type="ARBA" id="ARBA00005752"/>
    </source>
</evidence>
<dbReference type="NCBIfam" id="TIGR01536">
    <property type="entry name" value="asn_synth_AEB"/>
    <property type="match status" value="1"/>
</dbReference>
<organism evidence="10 11">
    <name type="scientific">Ignatzschineria ureiclastica</name>
    <dbReference type="NCBI Taxonomy" id="472582"/>
    <lineage>
        <taxon>Bacteria</taxon>
        <taxon>Pseudomonadati</taxon>
        <taxon>Pseudomonadota</taxon>
        <taxon>Gammaproteobacteria</taxon>
        <taxon>Cardiobacteriales</taxon>
        <taxon>Ignatzschineriaceae</taxon>
        <taxon>Ignatzschineria</taxon>
    </lineage>
</organism>
<dbReference type="Gene3D" id="3.60.20.10">
    <property type="entry name" value="Glutamine Phosphoribosylpyrophosphate, subunit 1, domain 1"/>
    <property type="match status" value="1"/>
</dbReference>
<evidence type="ECO:0000256" key="1">
    <source>
        <dbReference type="ARBA" id="ARBA00005187"/>
    </source>
</evidence>
<dbReference type="PIRSF" id="PIRSF001589">
    <property type="entry name" value="Asn_synthetase_glu-h"/>
    <property type="match status" value="1"/>
</dbReference>
<dbReference type="CDD" id="cd01991">
    <property type="entry name" value="Asn_synthase_B_C"/>
    <property type="match status" value="1"/>
</dbReference>
<dbReference type="InterPro" id="IPR001962">
    <property type="entry name" value="Asn_synthase"/>
</dbReference>
<dbReference type="SUPFAM" id="SSF56235">
    <property type="entry name" value="N-terminal nucleophile aminohydrolases (Ntn hydrolases)"/>
    <property type="match status" value="1"/>
</dbReference>
<dbReference type="Gene3D" id="3.40.50.620">
    <property type="entry name" value="HUPs"/>
    <property type="match status" value="1"/>
</dbReference>
<evidence type="ECO:0000313" key="11">
    <source>
        <dbReference type="Proteomes" id="UP000245020"/>
    </source>
</evidence>
<dbReference type="InterPro" id="IPR051786">
    <property type="entry name" value="ASN_synthetase/amidase"/>
</dbReference>
<dbReference type="Pfam" id="PF13537">
    <property type="entry name" value="GATase_7"/>
    <property type="match status" value="1"/>
</dbReference>
<dbReference type="NCBIfam" id="TIGR03104">
    <property type="entry name" value="trio_amidotrans"/>
    <property type="match status" value="1"/>
</dbReference>
<accession>A0A2U2AHB0</accession>
<dbReference type="EMBL" id="QEWQ01000001">
    <property type="protein sequence ID" value="PWD82031.1"/>
    <property type="molecule type" value="Genomic_DNA"/>
</dbReference>
<keyword evidence="4 8" id="KW-0547">Nucleotide-binding</keyword>
<dbReference type="PANTHER" id="PTHR43284">
    <property type="entry name" value="ASPARAGINE SYNTHETASE (GLUTAMINE-HYDROLYZING)"/>
    <property type="match status" value="1"/>
</dbReference>
<name>A0A2U2AHB0_9GAMM</name>
<evidence type="ECO:0000256" key="5">
    <source>
        <dbReference type="ARBA" id="ARBA00022840"/>
    </source>
</evidence>
<sequence>MSGIAGVLKLNQTAVDESLLQKMAEPIVKRGPDGTNIFRRKMVGLVHTRLQAVSNGMEPFFDEALGIAVATNGTVYNQAEIREELREVGYQFYTESQAEVLTKAYHCWGNLFVEKLDGAYAIALWNDAEETLLLVRDRFGKKPLYYGFGQSGEAFYFGSNTQSIMQSQDVDTSIDPEALHFMYSLHAVVPAPLTILKGIRKIAPGSYMVVQHNGMATETGYWNLTAQRDYPEYDHETWKEVIESALTSAVVKEMGSANEPVGVLLSGGLDSTLITALALESGIKGIQTFSVGFEDQPEEKGSEFFYSDQFVDKYQTDHYKFEIPNSEVLRRLPEAVRNMSEPLFGQDAIGFYLLSEKVKTKASVVQSGQGADELFAGYFWYPQMVESGEFDPYERFSQYYLDRPHSETLDLFTKPYQVGDIAGDFIRDHLTRDGAETFLDKVLRFDVTRLAVDDPVKRVDNMTMAHGLEARMPFLDQRLVELTMAMPPEYKLMHNGKGILKEIARGRVPDDIIDRKKAYFPMPALKYVRGEFLEMMTDLVTSEKAKSRGIFNQAYIADLIKNPEAPSSFTNIQGSKLWQAALLEMWLESMGL</sequence>
<keyword evidence="10" id="KW-0808">Transferase</keyword>
<feature type="binding site" evidence="8">
    <location>
        <begin position="367"/>
        <end position="368"/>
    </location>
    <ligand>
        <name>ATP</name>
        <dbReference type="ChEBI" id="CHEBI:30616"/>
    </ligand>
</feature>
<comment type="similarity">
    <text evidence="2">Belongs to the asparagine synthetase family.</text>
</comment>
<dbReference type="EC" id="6.3.5.4" evidence="3"/>
<feature type="binding site" evidence="8">
    <location>
        <position position="291"/>
    </location>
    <ligand>
        <name>ATP</name>
        <dbReference type="ChEBI" id="CHEBI:30616"/>
    </ligand>
</feature>
<dbReference type="InterPro" id="IPR033738">
    <property type="entry name" value="AsnB_N"/>
</dbReference>
<dbReference type="SUPFAM" id="SSF52402">
    <property type="entry name" value="Adenine nucleotide alpha hydrolases-like"/>
    <property type="match status" value="1"/>
</dbReference>
<gene>
    <name evidence="10" type="ORF">DC083_02270</name>
</gene>
<evidence type="ECO:0000259" key="9">
    <source>
        <dbReference type="PROSITE" id="PS51278"/>
    </source>
</evidence>
<keyword evidence="5 8" id="KW-0067">ATP-binding</keyword>
<comment type="catalytic activity">
    <reaction evidence="7">
        <text>L-aspartate + L-glutamine + ATP + H2O = L-asparagine + L-glutamate + AMP + diphosphate + H(+)</text>
        <dbReference type="Rhea" id="RHEA:12228"/>
        <dbReference type="ChEBI" id="CHEBI:15377"/>
        <dbReference type="ChEBI" id="CHEBI:15378"/>
        <dbReference type="ChEBI" id="CHEBI:29985"/>
        <dbReference type="ChEBI" id="CHEBI:29991"/>
        <dbReference type="ChEBI" id="CHEBI:30616"/>
        <dbReference type="ChEBI" id="CHEBI:33019"/>
        <dbReference type="ChEBI" id="CHEBI:58048"/>
        <dbReference type="ChEBI" id="CHEBI:58359"/>
        <dbReference type="ChEBI" id="CHEBI:456215"/>
        <dbReference type="EC" id="6.3.5.4"/>
    </reaction>
</comment>
<dbReference type="InterPro" id="IPR014729">
    <property type="entry name" value="Rossmann-like_a/b/a_fold"/>
</dbReference>
<dbReference type="Pfam" id="PF00733">
    <property type="entry name" value="Asn_synthase"/>
    <property type="match status" value="1"/>
</dbReference>
<keyword evidence="6 10" id="KW-0315">Glutamine amidotransferase</keyword>
<evidence type="ECO:0000256" key="7">
    <source>
        <dbReference type="ARBA" id="ARBA00048741"/>
    </source>
</evidence>
<dbReference type="GO" id="GO:0005524">
    <property type="term" value="F:ATP binding"/>
    <property type="evidence" value="ECO:0007669"/>
    <property type="project" value="UniProtKB-KW"/>
</dbReference>
<dbReference type="GO" id="GO:0016740">
    <property type="term" value="F:transferase activity"/>
    <property type="evidence" value="ECO:0007669"/>
    <property type="project" value="UniProtKB-KW"/>
</dbReference>
<dbReference type="PANTHER" id="PTHR43284:SF1">
    <property type="entry name" value="ASPARAGINE SYNTHETASE"/>
    <property type="match status" value="1"/>
</dbReference>
<proteinExistence type="inferred from homology"/>
<dbReference type="GO" id="GO:0004066">
    <property type="term" value="F:asparagine synthase (glutamine-hydrolyzing) activity"/>
    <property type="evidence" value="ECO:0007669"/>
    <property type="project" value="UniProtKB-EC"/>
</dbReference>
<comment type="caution">
    <text evidence="10">The sequence shown here is derived from an EMBL/GenBank/DDBJ whole genome shotgun (WGS) entry which is preliminary data.</text>
</comment>
<dbReference type="RefSeq" id="WP_109188631.1">
    <property type="nucleotide sequence ID" value="NZ_BMYA01000001.1"/>
</dbReference>
<dbReference type="InterPro" id="IPR017932">
    <property type="entry name" value="GATase_2_dom"/>
</dbReference>
<reference evidence="11" key="1">
    <citation type="submission" date="2018-05" db="EMBL/GenBank/DDBJ databases">
        <title>Ignatzschineria dubaiensis sp. nov., isolated from necrotic foot tissues of dromedaries (Camelus dromedarius) and associated maggots in Dubai, United Arab Emirates.</title>
        <authorList>
            <person name="Tsang C.C."/>
            <person name="Tang J.Y.M."/>
            <person name="Fong J.Y.H."/>
            <person name="Kinne J."/>
            <person name="Lee H.H."/>
            <person name="Joseph M."/>
            <person name="Jose S."/>
            <person name="Schuster R.K."/>
            <person name="Tang Y."/>
            <person name="Sivakumar S."/>
            <person name="Chen J.H.K."/>
            <person name="Teng J.L.L."/>
            <person name="Lau S.K.P."/>
            <person name="Wernery U."/>
            <person name="Woo P.C.Y."/>
        </authorList>
    </citation>
    <scope>NUCLEOTIDE SEQUENCE [LARGE SCALE GENOMIC DNA]</scope>
    <source>
        <strain evidence="11">KCTC 22644</strain>
    </source>
</reference>
<dbReference type="CDD" id="cd00712">
    <property type="entry name" value="AsnB"/>
    <property type="match status" value="1"/>
</dbReference>
<evidence type="ECO:0000256" key="6">
    <source>
        <dbReference type="ARBA" id="ARBA00022962"/>
    </source>
</evidence>
<evidence type="ECO:0000256" key="8">
    <source>
        <dbReference type="PIRSR" id="PIRSR001589-2"/>
    </source>
</evidence>
<comment type="pathway">
    <text evidence="1">Amino-acid biosynthesis; L-asparagine biosynthesis; L-asparagine from L-aspartate (L-Gln route): step 1/1.</text>
</comment>
<evidence type="ECO:0000313" key="10">
    <source>
        <dbReference type="EMBL" id="PWD82031.1"/>
    </source>
</evidence>
<dbReference type="InterPro" id="IPR017535">
    <property type="entry name" value="Asparagine_synth"/>
</dbReference>
<dbReference type="GO" id="GO:0005829">
    <property type="term" value="C:cytosol"/>
    <property type="evidence" value="ECO:0007669"/>
    <property type="project" value="TreeGrafter"/>
</dbReference>
<evidence type="ECO:0000256" key="4">
    <source>
        <dbReference type="ARBA" id="ARBA00022741"/>
    </source>
</evidence>
<dbReference type="OrthoDB" id="9763290at2"/>
<feature type="binding site" evidence="8">
    <location>
        <position position="264"/>
    </location>
    <ligand>
        <name>ATP</name>
        <dbReference type="ChEBI" id="CHEBI:30616"/>
    </ligand>
</feature>
<dbReference type="Proteomes" id="UP000245020">
    <property type="component" value="Unassembled WGS sequence"/>
</dbReference>
<dbReference type="PROSITE" id="PS51278">
    <property type="entry name" value="GATASE_TYPE_2"/>
    <property type="match status" value="1"/>
</dbReference>
<dbReference type="GO" id="GO:0006529">
    <property type="term" value="P:asparagine biosynthetic process"/>
    <property type="evidence" value="ECO:0007669"/>
    <property type="project" value="InterPro"/>
</dbReference>
<feature type="domain" description="Glutamine amidotransferase type-2" evidence="9">
    <location>
        <begin position="2"/>
        <end position="213"/>
    </location>
</feature>
<dbReference type="InterPro" id="IPR006426">
    <property type="entry name" value="Asn_synth_AEB"/>
</dbReference>
<keyword evidence="11" id="KW-1185">Reference proteome</keyword>
<protein>
    <recommendedName>
        <fullName evidence="3">asparagine synthase (glutamine-hydrolyzing)</fullName>
        <ecNumber evidence="3">6.3.5.4</ecNumber>
    </recommendedName>
</protein>